<dbReference type="EMBL" id="JBFRCH010000007">
    <property type="protein sequence ID" value="MEX3933331.1"/>
    <property type="molecule type" value="Genomic_DNA"/>
</dbReference>
<sequence length="184" mass="20369">MTDTKKLIDLLRDASVKDGMCDVAATMIEQQAARIAELEAALTVPDYAMPPDGQEWAKVIPEVAFHLIERHAENWAHAGQLMEAWRDATAKAPEPIWCQSCGDGITAHDPGVCGNCFAMKYRDAYEDAARYQFLKRQAKSDPKMDGRHVWYSIPMRNPKGGTLTGSTLDEAIDAAIASTREQTE</sequence>
<comment type="caution">
    <text evidence="1">The sequence shown here is derived from an EMBL/GenBank/DDBJ whole genome shotgun (WGS) entry which is preliminary data.</text>
</comment>
<reference evidence="1" key="1">
    <citation type="submission" date="2024-07" db="EMBL/GenBank/DDBJ databases">
        <title>A survey of Mimosa microsymbionts across Brazilian biomes reveals a high diversity of Paraburkholderia nodulating endemic species, but also that Cupriavidus is common as a symbiont of widespread species.</title>
        <authorList>
            <person name="Rouws L."/>
            <person name="Barauna A."/>
            <person name="Beukes C."/>
            <person name="Rouws J.R.C."/>
            <person name="De Faria S.M."/>
            <person name="Gross E."/>
            <person name="Bueno Dos Reis Junior F."/>
            <person name="Simon M.F."/>
            <person name="Maluk M."/>
            <person name="Odee D.W."/>
            <person name="Kenicer G."/>
            <person name="Young J.P.W."/>
            <person name="Reis V.M."/>
            <person name="Zilli J."/>
            <person name="James E.K."/>
        </authorList>
    </citation>
    <scope>NUCLEOTIDE SEQUENCE</scope>
    <source>
        <strain evidence="1">EG181B</strain>
    </source>
</reference>
<gene>
    <name evidence="1" type="ORF">AB4Y32_16260</name>
</gene>
<keyword evidence="2" id="KW-1185">Reference proteome</keyword>
<accession>A0ACC6U0Y2</accession>
<protein>
    <submittedName>
        <fullName evidence="1">Uncharacterized protein</fullName>
    </submittedName>
</protein>
<proteinExistence type="predicted"/>
<dbReference type="Proteomes" id="UP001558850">
    <property type="component" value="Unassembled WGS sequence"/>
</dbReference>
<evidence type="ECO:0000313" key="1">
    <source>
        <dbReference type="EMBL" id="MEX3933331.1"/>
    </source>
</evidence>
<name>A0ACC6U0Y2_9BURK</name>
<organism evidence="1 2">
    <name type="scientific">Paraburkholderia phymatum</name>
    <dbReference type="NCBI Taxonomy" id="148447"/>
    <lineage>
        <taxon>Bacteria</taxon>
        <taxon>Pseudomonadati</taxon>
        <taxon>Pseudomonadota</taxon>
        <taxon>Betaproteobacteria</taxon>
        <taxon>Burkholderiales</taxon>
        <taxon>Burkholderiaceae</taxon>
        <taxon>Paraburkholderia</taxon>
    </lineage>
</organism>
<evidence type="ECO:0000313" key="2">
    <source>
        <dbReference type="Proteomes" id="UP001558850"/>
    </source>
</evidence>